<evidence type="ECO:0000256" key="1">
    <source>
        <dbReference type="SAM" id="Phobius"/>
    </source>
</evidence>
<proteinExistence type="predicted"/>
<feature type="transmembrane region" description="Helical" evidence="1">
    <location>
        <begin position="190"/>
        <end position="209"/>
    </location>
</feature>
<keyword evidence="3" id="KW-1185">Reference proteome</keyword>
<dbReference type="EMBL" id="JAVDRD010000009">
    <property type="protein sequence ID" value="MDR6512412.1"/>
    <property type="molecule type" value="Genomic_DNA"/>
</dbReference>
<accession>A0ABU1MQ64</accession>
<keyword evidence="1" id="KW-1133">Transmembrane helix</keyword>
<feature type="transmembrane region" description="Helical" evidence="1">
    <location>
        <begin position="104"/>
        <end position="121"/>
    </location>
</feature>
<feature type="transmembrane region" description="Helical" evidence="1">
    <location>
        <begin position="127"/>
        <end position="146"/>
    </location>
</feature>
<feature type="transmembrane region" description="Helical" evidence="1">
    <location>
        <begin position="28"/>
        <end position="48"/>
    </location>
</feature>
<evidence type="ECO:0000313" key="3">
    <source>
        <dbReference type="Proteomes" id="UP001184150"/>
    </source>
</evidence>
<feature type="transmembrane region" description="Helical" evidence="1">
    <location>
        <begin position="216"/>
        <end position="239"/>
    </location>
</feature>
<feature type="transmembrane region" description="Helical" evidence="1">
    <location>
        <begin position="68"/>
        <end position="92"/>
    </location>
</feature>
<dbReference type="Proteomes" id="UP001184150">
    <property type="component" value="Unassembled WGS sequence"/>
</dbReference>
<comment type="caution">
    <text evidence="2">The sequence shown here is derived from an EMBL/GenBank/DDBJ whole genome shotgun (WGS) entry which is preliminary data.</text>
</comment>
<feature type="transmembrane region" description="Helical" evidence="1">
    <location>
        <begin position="153"/>
        <end position="170"/>
    </location>
</feature>
<name>A0ABU1MQ64_9SPHN</name>
<keyword evidence="1" id="KW-0812">Transmembrane</keyword>
<protein>
    <submittedName>
        <fullName evidence="2">Fucose 4-O-acetylase-like acetyltransferase</fullName>
    </submittedName>
</protein>
<keyword evidence="1" id="KW-0472">Membrane</keyword>
<sequence>MPFFVFLTSMVMKDQPWQEIARSRAHTFLVPYVTYLILVGSPYALKTFHKSPHEGMEFVKNLVLGGNYLAGVVGPFWYLTAAYIALVIYMMFKNGLGAERSWKFFGAFVVVFAIAQGISSLPVAGPLPLGLLSVPAVLLFIWIGRIMPWTSQARLLTILSLLVILAAAAVDQMTARQNFALDLKQGQLGLPVFGIMLAIAGSQLVFVLARGIARVDVLLTGFATIGRLTLPILFLHQAVHFALNAAGLQNQFAVTLLSVAVPVAFALIAQRVVPWACPYLGVPRLKAAAVSAS</sequence>
<reference evidence="2 3" key="1">
    <citation type="submission" date="2023-07" db="EMBL/GenBank/DDBJ databases">
        <title>Sorghum-associated microbial communities from plants grown in Nebraska, USA.</title>
        <authorList>
            <person name="Schachtman D."/>
        </authorList>
    </citation>
    <scope>NUCLEOTIDE SEQUENCE [LARGE SCALE GENOMIC DNA]</scope>
    <source>
        <strain evidence="2 3">DS1027</strain>
    </source>
</reference>
<evidence type="ECO:0000313" key="2">
    <source>
        <dbReference type="EMBL" id="MDR6512412.1"/>
    </source>
</evidence>
<organism evidence="2 3">
    <name type="scientific">Novosphingobium capsulatum</name>
    <dbReference type="NCBI Taxonomy" id="13688"/>
    <lineage>
        <taxon>Bacteria</taxon>
        <taxon>Pseudomonadati</taxon>
        <taxon>Pseudomonadota</taxon>
        <taxon>Alphaproteobacteria</taxon>
        <taxon>Sphingomonadales</taxon>
        <taxon>Sphingomonadaceae</taxon>
        <taxon>Novosphingobium</taxon>
    </lineage>
</organism>
<gene>
    <name evidence="2" type="ORF">J2792_003295</name>
</gene>
<feature type="transmembrane region" description="Helical" evidence="1">
    <location>
        <begin position="251"/>
        <end position="269"/>
    </location>
</feature>